<accession>A0A136IWF2</accession>
<dbReference type="PANTHER" id="PTHR39599:SF1">
    <property type="entry name" value="GPI-ANCHORED PROTEIN (EUROFUNG)"/>
    <property type="match status" value="1"/>
</dbReference>
<name>A0A136IWF2_9PEZI</name>
<sequence length="247" mass="24383">MRRCAAAAIAGWAATAAAAAATTPPPTAAILADPQPTIPFAAFVDGGFLPLQRAVSCPGGYFSCEDRGSAFLGVCCRNGQQCALDGNNQAACCPQGNVCTGAAPTGTGVPPVSYVPNTYFSFPYIYTSFRNTGACSSAVSQCNANYQACTADLAGANSGYGVTIAVPGGGGTTVAPTRAPVALATATSVCQSLSREACRGLQSSVCTQTGTANGFIVGTENAAPRPTAACMAGVIAGVGLGLMGGQL</sequence>
<keyword evidence="1" id="KW-0732">Signal</keyword>
<reference evidence="3" key="1">
    <citation type="submission" date="2016-02" db="EMBL/GenBank/DDBJ databases">
        <title>Draft genome sequence of Microdochium bolleyi, a fungal endophyte of beachgrass.</title>
        <authorList>
            <consortium name="DOE Joint Genome Institute"/>
            <person name="David A.S."/>
            <person name="May G."/>
            <person name="Haridas S."/>
            <person name="Lim J."/>
            <person name="Wang M."/>
            <person name="Labutti K."/>
            <person name="Lipzen A."/>
            <person name="Barry K."/>
            <person name="Grigoriev I.V."/>
        </authorList>
    </citation>
    <scope>NUCLEOTIDE SEQUENCE [LARGE SCALE GENOMIC DNA]</scope>
    <source>
        <strain evidence="3">J235TASD1</strain>
    </source>
</reference>
<feature type="chain" id="PRO_5007293219" description="Gpi-anchored protein" evidence="1">
    <location>
        <begin position="20"/>
        <end position="247"/>
    </location>
</feature>
<evidence type="ECO:0008006" key="4">
    <source>
        <dbReference type="Google" id="ProtNLM"/>
    </source>
</evidence>
<gene>
    <name evidence="2" type="ORF">Micbo1qcDRAFT_235539</name>
</gene>
<protein>
    <recommendedName>
        <fullName evidence="4">Gpi-anchored protein</fullName>
    </recommendedName>
</protein>
<dbReference type="PANTHER" id="PTHR39599">
    <property type="entry name" value="GPI-ANCHORED PROTEIN (EUROFUNG)-RELATED-RELATED"/>
    <property type="match status" value="1"/>
</dbReference>
<dbReference type="AlphaFoldDB" id="A0A136IWF2"/>
<evidence type="ECO:0000313" key="2">
    <source>
        <dbReference type="EMBL" id="KXJ89222.1"/>
    </source>
</evidence>
<dbReference type="OrthoDB" id="5410926at2759"/>
<evidence type="ECO:0000256" key="1">
    <source>
        <dbReference type="SAM" id="SignalP"/>
    </source>
</evidence>
<dbReference type="Proteomes" id="UP000070501">
    <property type="component" value="Unassembled WGS sequence"/>
</dbReference>
<evidence type="ECO:0000313" key="3">
    <source>
        <dbReference type="Proteomes" id="UP000070501"/>
    </source>
</evidence>
<organism evidence="2 3">
    <name type="scientific">Microdochium bolleyi</name>
    <dbReference type="NCBI Taxonomy" id="196109"/>
    <lineage>
        <taxon>Eukaryota</taxon>
        <taxon>Fungi</taxon>
        <taxon>Dikarya</taxon>
        <taxon>Ascomycota</taxon>
        <taxon>Pezizomycotina</taxon>
        <taxon>Sordariomycetes</taxon>
        <taxon>Xylariomycetidae</taxon>
        <taxon>Xylariales</taxon>
        <taxon>Microdochiaceae</taxon>
        <taxon>Microdochium</taxon>
    </lineage>
</organism>
<proteinExistence type="predicted"/>
<keyword evidence="3" id="KW-1185">Reference proteome</keyword>
<dbReference type="InParanoid" id="A0A136IWF2"/>
<dbReference type="EMBL" id="KQ964256">
    <property type="protein sequence ID" value="KXJ89222.1"/>
    <property type="molecule type" value="Genomic_DNA"/>
</dbReference>
<feature type="signal peptide" evidence="1">
    <location>
        <begin position="1"/>
        <end position="19"/>
    </location>
</feature>